<dbReference type="Proteomes" id="UP001295469">
    <property type="component" value="Chromosome C04"/>
</dbReference>
<dbReference type="AlphaFoldDB" id="A0A816K7I5"/>
<evidence type="ECO:0000256" key="1">
    <source>
        <dbReference type="SAM" id="MobiDB-lite"/>
    </source>
</evidence>
<protein>
    <submittedName>
        <fullName evidence="2">(rape) hypothetical protein</fullName>
    </submittedName>
</protein>
<dbReference type="SMR" id="A0A816K7I5"/>
<accession>A0A816K7I5</accession>
<feature type="region of interest" description="Disordered" evidence="1">
    <location>
        <begin position="15"/>
        <end position="45"/>
    </location>
</feature>
<reference evidence="2" key="1">
    <citation type="submission" date="2021-01" db="EMBL/GenBank/DDBJ databases">
        <authorList>
            <consortium name="Genoscope - CEA"/>
            <person name="William W."/>
        </authorList>
    </citation>
    <scope>NUCLEOTIDE SEQUENCE</scope>
</reference>
<dbReference type="InterPro" id="IPR006462">
    <property type="entry name" value="MS5"/>
</dbReference>
<gene>
    <name evidence="2" type="ORF">DARMORV10_C04P67940.1</name>
</gene>
<evidence type="ECO:0000313" key="2">
    <source>
        <dbReference type="EMBL" id="CAF1869783.1"/>
    </source>
</evidence>
<organism evidence="2">
    <name type="scientific">Brassica napus</name>
    <name type="common">Rape</name>
    <dbReference type="NCBI Taxonomy" id="3708"/>
    <lineage>
        <taxon>Eukaryota</taxon>
        <taxon>Viridiplantae</taxon>
        <taxon>Streptophyta</taxon>
        <taxon>Embryophyta</taxon>
        <taxon>Tracheophyta</taxon>
        <taxon>Spermatophyta</taxon>
        <taxon>Magnoliopsida</taxon>
        <taxon>eudicotyledons</taxon>
        <taxon>Gunneridae</taxon>
        <taxon>Pentapetalae</taxon>
        <taxon>rosids</taxon>
        <taxon>malvids</taxon>
        <taxon>Brassicales</taxon>
        <taxon>Brassicaceae</taxon>
        <taxon>Brassiceae</taxon>
        <taxon>Brassica</taxon>
    </lineage>
</organism>
<proteinExistence type="predicted"/>
<name>A0A816K7I5_BRANA</name>
<dbReference type="EMBL" id="HG994368">
    <property type="protein sequence ID" value="CAF1869783.1"/>
    <property type="molecule type" value="Genomic_DNA"/>
</dbReference>
<dbReference type="Pfam" id="PF04776">
    <property type="entry name" value="protein_MS5"/>
    <property type="match status" value="1"/>
</dbReference>
<sequence length="123" mass="14383">MYDVMLDEANQWYQEPPLRKRKLEPSPVEEKEVQAYSSEEDMDPVEREKYRLQAVESCMKKVMVQTKEDDVESSTKLKSSNAIFYMIFKARGGPLCRGIVRKTSDGRTGHMRLEARCWIDKSN</sequence>